<evidence type="ECO:0000313" key="13">
    <source>
        <dbReference type="Proteomes" id="UP000461585"/>
    </source>
</evidence>
<feature type="binding site" evidence="10">
    <location>
        <position position="41"/>
    </location>
    <ligand>
        <name>Mg(2+)</name>
        <dbReference type="ChEBI" id="CHEBI:18420"/>
    </ligand>
</feature>
<comment type="subunit">
    <text evidence="2 10">Homodimer.</text>
</comment>
<dbReference type="FunFam" id="3.90.950.10:FF:000001">
    <property type="entry name" value="dITP/XTP pyrophosphatase"/>
    <property type="match status" value="1"/>
</dbReference>
<dbReference type="GO" id="GO:0036222">
    <property type="term" value="F:XTP diphosphatase activity"/>
    <property type="evidence" value="ECO:0007669"/>
    <property type="project" value="UniProtKB-UniRule"/>
</dbReference>
<keyword evidence="7 10" id="KW-0546">Nucleotide metabolism</keyword>
<evidence type="ECO:0000256" key="10">
    <source>
        <dbReference type="HAMAP-Rule" id="MF_01405"/>
    </source>
</evidence>
<dbReference type="AlphaFoldDB" id="A0A7X5KLT7"/>
<keyword evidence="13" id="KW-1185">Reference proteome</keyword>
<evidence type="ECO:0000313" key="12">
    <source>
        <dbReference type="EMBL" id="NDL67186.1"/>
    </source>
</evidence>
<dbReference type="SUPFAM" id="SSF52972">
    <property type="entry name" value="ITPase-like"/>
    <property type="match status" value="1"/>
</dbReference>
<dbReference type="NCBIfam" id="NF011397">
    <property type="entry name" value="PRK14822.1"/>
    <property type="match status" value="1"/>
</dbReference>
<dbReference type="InterPro" id="IPR020922">
    <property type="entry name" value="dITP/XTP_pyrophosphatase"/>
</dbReference>
<evidence type="ECO:0000256" key="5">
    <source>
        <dbReference type="ARBA" id="ARBA00022801"/>
    </source>
</evidence>
<dbReference type="GO" id="GO:0009146">
    <property type="term" value="P:purine nucleoside triphosphate catabolic process"/>
    <property type="evidence" value="ECO:0007669"/>
    <property type="project" value="UniProtKB-UniRule"/>
</dbReference>
<evidence type="ECO:0000256" key="2">
    <source>
        <dbReference type="ARBA" id="ARBA00011738"/>
    </source>
</evidence>
<comment type="similarity">
    <text evidence="1 10 11">Belongs to the HAM1 NTPase family.</text>
</comment>
<dbReference type="InterPro" id="IPR002637">
    <property type="entry name" value="RdgB/HAM1"/>
</dbReference>
<evidence type="ECO:0000256" key="1">
    <source>
        <dbReference type="ARBA" id="ARBA00008023"/>
    </source>
</evidence>
<dbReference type="GO" id="GO:0035870">
    <property type="term" value="F:dITP diphosphatase activity"/>
    <property type="evidence" value="ECO:0007669"/>
    <property type="project" value="UniProtKB-UniRule"/>
</dbReference>
<evidence type="ECO:0000256" key="11">
    <source>
        <dbReference type="RuleBase" id="RU003781"/>
    </source>
</evidence>
<feature type="binding site" evidence="10">
    <location>
        <position position="176"/>
    </location>
    <ligand>
        <name>substrate</name>
    </ligand>
</feature>
<dbReference type="NCBIfam" id="TIGR00042">
    <property type="entry name" value="RdgB/HAM1 family non-canonical purine NTP pyrophosphatase"/>
    <property type="match status" value="1"/>
</dbReference>
<comment type="catalytic activity">
    <reaction evidence="9 10">
        <text>XTP + H2O = XMP + diphosphate + H(+)</text>
        <dbReference type="Rhea" id="RHEA:28610"/>
        <dbReference type="ChEBI" id="CHEBI:15377"/>
        <dbReference type="ChEBI" id="CHEBI:15378"/>
        <dbReference type="ChEBI" id="CHEBI:33019"/>
        <dbReference type="ChEBI" id="CHEBI:57464"/>
        <dbReference type="ChEBI" id="CHEBI:61314"/>
        <dbReference type="EC" id="3.6.1.66"/>
    </reaction>
</comment>
<dbReference type="GO" id="GO:0000166">
    <property type="term" value="F:nucleotide binding"/>
    <property type="evidence" value="ECO:0007669"/>
    <property type="project" value="UniProtKB-KW"/>
</dbReference>
<evidence type="ECO:0000256" key="3">
    <source>
        <dbReference type="ARBA" id="ARBA00022723"/>
    </source>
</evidence>
<accession>A0A7X5KLT7</accession>
<feature type="binding site" evidence="10">
    <location>
        <begin position="181"/>
        <end position="182"/>
    </location>
    <ligand>
        <name>substrate</name>
    </ligand>
</feature>
<comment type="catalytic activity">
    <reaction evidence="10">
        <text>ITP + H2O = IMP + diphosphate + H(+)</text>
        <dbReference type="Rhea" id="RHEA:29399"/>
        <dbReference type="ChEBI" id="CHEBI:15377"/>
        <dbReference type="ChEBI" id="CHEBI:15378"/>
        <dbReference type="ChEBI" id="CHEBI:33019"/>
        <dbReference type="ChEBI" id="CHEBI:58053"/>
        <dbReference type="ChEBI" id="CHEBI:61402"/>
        <dbReference type="EC" id="3.6.1.66"/>
    </reaction>
</comment>
<dbReference type="Proteomes" id="UP000461585">
    <property type="component" value="Unassembled WGS sequence"/>
</dbReference>
<evidence type="ECO:0000256" key="4">
    <source>
        <dbReference type="ARBA" id="ARBA00022741"/>
    </source>
</evidence>
<comment type="caution">
    <text evidence="12">The sequence shown here is derived from an EMBL/GenBank/DDBJ whole genome shotgun (WGS) entry which is preliminary data.</text>
</comment>
<dbReference type="EC" id="3.6.1.66" evidence="10"/>
<dbReference type="Gene3D" id="3.90.950.10">
    <property type="match status" value="1"/>
</dbReference>
<evidence type="ECO:0000256" key="7">
    <source>
        <dbReference type="ARBA" id="ARBA00023080"/>
    </source>
</evidence>
<dbReference type="PANTHER" id="PTHR11067">
    <property type="entry name" value="INOSINE TRIPHOSPHATE PYROPHOSPHATASE/HAM1 PROTEIN"/>
    <property type="match status" value="1"/>
</dbReference>
<dbReference type="Pfam" id="PF01725">
    <property type="entry name" value="Ham1p_like"/>
    <property type="match status" value="1"/>
</dbReference>
<dbReference type="GO" id="GO:0009117">
    <property type="term" value="P:nucleotide metabolic process"/>
    <property type="evidence" value="ECO:0007669"/>
    <property type="project" value="UniProtKB-KW"/>
</dbReference>
<evidence type="ECO:0000256" key="6">
    <source>
        <dbReference type="ARBA" id="ARBA00022842"/>
    </source>
</evidence>
<gene>
    <name evidence="12" type="ORF">GXN74_05450</name>
</gene>
<keyword evidence="6 10" id="KW-0460">Magnesium</keyword>
<comment type="catalytic activity">
    <reaction evidence="8 10">
        <text>dITP + H2O = dIMP + diphosphate + H(+)</text>
        <dbReference type="Rhea" id="RHEA:28342"/>
        <dbReference type="ChEBI" id="CHEBI:15377"/>
        <dbReference type="ChEBI" id="CHEBI:15378"/>
        <dbReference type="ChEBI" id="CHEBI:33019"/>
        <dbReference type="ChEBI" id="CHEBI:61194"/>
        <dbReference type="ChEBI" id="CHEBI:61382"/>
        <dbReference type="EC" id="3.6.1.66"/>
    </reaction>
</comment>
<feature type="binding site" evidence="10">
    <location>
        <position position="70"/>
    </location>
    <ligand>
        <name>Mg(2+)</name>
        <dbReference type="ChEBI" id="CHEBI:18420"/>
    </ligand>
</feature>
<keyword evidence="4 10" id="KW-0547">Nucleotide-binding</keyword>
<keyword evidence="3 10" id="KW-0479">Metal-binding</keyword>
<comment type="function">
    <text evidence="10">Pyrophosphatase that catalyzes the hydrolysis of nucleoside triphosphates to their monophosphate derivatives, with a high preference for the non-canonical purine nucleotides XTP (xanthosine triphosphate), dITP (deoxyinosine triphosphate) and ITP. Seems to function as a house-cleaning enzyme that removes non-canonical purine nucleotides from the nucleotide pool, thus preventing their incorporation into DNA/RNA and avoiding chromosomal lesions.</text>
</comment>
<feature type="binding site" evidence="10">
    <location>
        <begin position="8"/>
        <end position="13"/>
    </location>
    <ligand>
        <name>substrate</name>
    </ligand>
</feature>
<dbReference type="GO" id="GO:0005829">
    <property type="term" value="C:cytosol"/>
    <property type="evidence" value="ECO:0007669"/>
    <property type="project" value="TreeGrafter"/>
</dbReference>
<dbReference type="RefSeq" id="WP_162369912.1">
    <property type="nucleotide sequence ID" value="NZ_JAAEEH010000011.1"/>
</dbReference>
<feature type="binding site" evidence="10">
    <location>
        <position position="71"/>
    </location>
    <ligand>
        <name>substrate</name>
    </ligand>
</feature>
<dbReference type="EMBL" id="JAAEEH010000011">
    <property type="protein sequence ID" value="NDL67186.1"/>
    <property type="molecule type" value="Genomic_DNA"/>
</dbReference>
<feature type="binding site" evidence="10">
    <location>
        <begin position="153"/>
        <end position="156"/>
    </location>
    <ligand>
        <name>substrate</name>
    </ligand>
</feature>
<evidence type="ECO:0000256" key="9">
    <source>
        <dbReference type="ARBA" id="ARBA00052017"/>
    </source>
</evidence>
<evidence type="ECO:0000256" key="8">
    <source>
        <dbReference type="ARBA" id="ARBA00051875"/>
    </source>
</evidence>
<dbReference type="PANTHER" id="PTHR11067:SF9">
    <property type="entry name" value="INOSINE TRIPHOSPHATE PYROPHOSPHATASE"/>
    <property type="match status" value="1"/>
</dbReference>
<protein>
    <recommendedName>
        <fullName evidence="10">dITP/XTP pyrophosphatase</fullName>
        <ecNumber evidence="10">3.6.1.66</ecNumber>
    </recommendedName>
    <alternativeName>
        <fullName evidence="10">Non-canonical purine NTP pyrophosphatase</fullName>
    </alternativeName>
    <alternativeName>
        <fullName evidence="10">Non-standard purine NTP pyrophosphatase</fullName>
    </alternativeName>
    <alternativeName>
        <fullName evidence="10">Nucleoside-triphosphate diphosphatase</fullName>
    </alternativeName>
    <alternativeName>
        <fullName evidence="10">Nucleoside-triphosphate pyrophosphatase</fullName>
        <shortName evidence="10">NTPase</shortName>
    </alternativeName>
</protein>
<dbReference type="GO" id="GO:0036220">
    <property type="term" value="F:ITP diphosphatase activity"/>
    <property type="evidence" value="ECO:0007669"/>
    <property type="project" value="UniProtKB-UniRule"/>
</dbReference>
<sequence length="209" mass="23036">MKRIIFATKNQGKIREINEIMKGSGFYVVPMEEAGIDLDVEEDGSTFEENAIKKAVEIMEASNSIVLADDSGLEVDHLDKAPGVYSARFAGVDTPYAVKNQMIMDKLADVHGEDRSARFVCVVAAAFPDGRVATTRGTIEGRIAYESKGDHGFGYDPIFYVPSHGCTTAEMPLELKNRLSHRGKALEAMKQILMEYAEGIFEDDDFGDQ</sequence>
<dbReference type="InterPro" id="IPR029001">
    <property type="entry name" value="ITPase-like_fam"/>
</dbReference>
<feature type="active site" description="Proton acceptor" evidence="10">
    <location>
        <position position="70"/>
    </location>
</feature>
<proteinExistence type="inferred from homology"/>
<keyword evidence="5 10" id="KW-0378">Hydrolase</keyword>
<dbReference type="HAMAP" id="MF_01405">
    <property type="entry name" value="Non_canon_purine_NTPase"/>
    <property type="match status" value="1"/>
</dbReference>
<organism evidence="12 13">
    <name type="scientific">Anaerotalea alkaliphila</name>
    <dbReference type="NCBI Taxonomy" id="2662126"/>
    <lineage>
        <taxon>Bacteria</taxon>
        <taxon>Bacillati</taxon>
        <taxon>Bacillota</taxon>
        <taxon>Clostridia</taxon>
        <taxon>Eubacteriales</taxon>
        <taxon>Anaerotalea</taxon>
    </lineage>
</organism>
<comment type="cofactor">
    <cofactor evidence="10">
        <name>Mg(2+)</name>
        <dbReference type="ChEBI" id="CHEBI:18420"/>
    </cofactor>
    <text evidence="10">Binds 1 Mg(2+) ion per subunit.</text>
</comment>
<reference evidence="12 13" key="1">
    <citation type="submission" date="2020-01" db="EMBL/GenBank/DDBJ databases">
        <title>Anaeroalcalibacter tamaniensis gen. nov., sp. nov., moderately halophilic strictly anaerobic fermenter bacterium from mud volcano of Taman peninsula.</title>
        <authorList>
            <person name="Frolova A."/>
            <person name="Merkel A.Y."/>
            <person name="Slobodkin A.I."/>
        </authorList>
    </citation>
    <scope>NUCLEOTIDE SEQUENCE [LARGE SCALE GENOMIC DNA]</scope>
    <source>
        <strain evidence="12 13">F-3ap</strain>
    </source>
</reference>
<name>A0A7X5KLT7_9FIRM</name>
<dbReference type="GO" id="GO:0017111">
    <property type="term" value="F:ribonucleoside triphosphate phosphatase activity"/>
    <property type="evidence" value="ECO:0007669"/>
    <property type="project" value="InterPro"/>
</dbReference>
<dbReference type="CDD" id="cd00515">
    <property type="entry name" value="HAM1"/>
    <property type="match status" value="1"/>
</dbReference>
<dbReference type="GO" id="GO:0046872">
    <property type="term" value="F:metal ion binding"/>
    <property type="evidence" value="ECO:0007669"/>
    <property type="project" value="UniProtKB-KW"/>
</dbReference>